<accession>A0A933IAC9</accession>
<comment type="caution">
    <text evidence="1">The sequence shown here is derived from an EMBL/GenBank/DDBJ whole genome shotgun (WGS) entry which is preliminary data.</text>
</comment>
<reference evidence="1" key="1">
    <citation type="submission" date="2020-07" db="EMBL/GenBank/DDBJ databases">
        <title>Huge and variable diversity of episymbiotic CPR bacteria and DPANN archaea in groundwater ecosystems.</title>
        <authorList>
            <person name="He C.Y."/>
            <person name="Keren R."/>
            <person name="Whittaker M."/>
            <person name="Farag I.F."/>
            <person name="Doudna J."/>
            <person name="Cate J.H.D."/>
            <person name="Banfield J.F."/>
        </authorList>
    </citation>
    <scope>NUCLEOTIDE SEQUENCE</scope>
    <source>
        <strain evidence="1">NC_groundwater_1520_Pr4_B-0.1um_53_5</strain>
    </source>
</reference>
<gene>
    <name evidence="1" type="ORF">HY768_03260</name>
</gene>
<protein>
    <recommendedName>
        <fullName evidence="3">Methyltransferase domain-containing protein</fullName>
    </recommendedName>
</protein>
<dbReference type="InterPro" id="IPR029063">
    <property type="entry name" value="SAM-dependent_MTases_sf"/>
</dbReference>
<evidence type="ECO:0008006" key="3">
    <source>
        <dbReference type="Google" id="ProtNLM"/>
    </source>
</evidence>
<dbReference type="SUPFAM" id="SSF53335">
    <property type="entry name" value="S-adenosyl-L-methionine-dependent methyltransferases"/>
    <property type="match status" value="1"/>
</dbReference>
<dbReference type="EMBL" id="JACQXR010000039">
    <property type="protein sequence ID" value="MBI4726237.1"/>
    <property type="molecule type" value="Genomic_DNA"/>
</dbReference>
<evidence type="ECO:0000313" key="2">
    <source>
        <dbReference type="Proteomes" id="UP000736328"/>
    </source>
</evidence>
<organism evidence="1 2">
    <name type="scientific">candidate division TA06 bacterium</name>
    <dbReference type="NCBI Taxonomy" id="2250710"/>
    <lineage>
        <taxon>Bacteria</taxon>
        <taxon>Bacteria division TA06</taxon>
    </lineage>
</organism>
<evidence type="ECO:0000313" key="1">
    <source>
        <dbReference type="EMBL" id="MBI4726237.1"/>
    </source>
</evidence>
<proteinExistence type="predicted"/>
<dbReference type="Proteomes" id="UP000736328">
    <property type="component" value="Unassembled WGS sequence"/>
</dbReference>
<dbReference type="AlphaFoldDB" id="A0A933IAC9"/>
<dbReference type="Gene3D" id="3.40.50.150">
    <property type="entry name" value="Vaccinia Virus protein VP39"/>
    <property type="match status" value="1"/>
</dbReference>
<name>A0A933IAC9_UNCT6</name>
<sequence>MLTTPYHGYWKNLAIALFNQWDFHHTVNWQGGHIKFFSPRTLRSLLEEAGFKNIEFKYAGRFPLLWKSMIAIARKP</sequence>